<keyword evidence="2" id="KW-1185">Reference proteome</keyword>
<reference evidence="1" key="1">
    <citation type="journal article" date="2023" name="Mol. Plant Microbe Interact.">
        <title>Elucidating the Obligate Nature and Biological Capacity of an Invasive Fungal Corn Pathogen.</title>
        <authorList>
            <person name="MacCready J.S."/>
            <person name="Roggenkamp E.M."/>
            <person name="Gdanetz K."/>
            <person name="Chilvers M.I."/>
        </authorList>
    </citation>
    <scope>NUCLEOTIDE SEQUENCE</scope>
    <source>
        <strain evidence="1">PM02</strain>
    </source>
</reference>
<proteinExistence type="predicted"/>
<dbReference type="AlphaFoldDB" id="A0AAD9I8S1"/>
<evidence type="ECO:0000313" key="1">
    <source>
        <dbReference type="EMBL" id="KAK2072412.1"/>
    </source>
</evidence>
<gene>
    <name evidence="1" type="ORF">P8C59_006769</name>
</gene>
<dbReference type="GO" id="GO:0000447">
    <property type="term" value="P:endonucleolytic cleavage in ITS1 to separate SSU-rRNA from 5.8S rRNA and LSU-rRNA from tricistronic rRNA transcript (SSU-rRNA, 5.8S rRNA, LSU-rRNA)"/>
    <property type="evidence" value="ECO:0007669"/>
    <property type="project" value="TreeGrafter"/>
</dbReference>
<dbReference type="Proteomes" id="UP001217918">
    <property type="component" value="Unassembled WGS sequence"/>
</dbReference>
<sequence length="168" mass="18828">MFSHATPSVYESSRNLDFITSVEIILPQSAFNEVYTKLVQGNDAPKFERISMSLHDLLTGDFLQYIRSGDTMMLSEGRIGIDNVFCLKDGSLKMFLDKEAYERAGLVGKPHGPKGNRGLKSRWVVEIDLQVKSMTPGKKGFQRLVQASKNALVTPTTWMVLVSENDPR</sequence>
<dbReference type="PANTHER" id="PTHR15396:SF1">
    <property type="entry name" value="RIBONUCLEASE P PROTEIN SUBUNIT P40"/>
    <property type="match status" value="1"/>
</dbReference>
<evidence type="ECO:0000313" key="2">
    <source>
        <dbReference type="Proteomes" id="UP001217918"/>
    </source>
</evidence>
<comment type="caution">
    <text evidence="1">The sequence shown here is derived from an EMBL/GenBank/DDBJ whole genome shotgun (WGS) entry which is preliminary data.</text>
</comment>
<name>A0AAD9I8S1_9PEZI</name>
<organism evidence="1 2">
    <name type="scientific">Phyllachora maydis</name>
    <dbReference type="NCBI Taxonomy" id="1825666"/>
    <lineage>
        <taxon>Eukaryota</taxon>
        <taxon>Fungi</taxon>
        <taxon>Dikarya</taxon>
        <taxon>Ascomycota</taxon>
        <taxon>Pezizomycotina</taxon>
        <taxon>Sordariomycetes</taxon>
        <taxon>Sordariomycetidae</taxon>
        <taxon>Phyllachorales</taxon>
        <taxon>Phyllachoraceae</taxon>
        <taxon>Phyllachora</taxon>
    </lineage>
</organism>
<dbReference type="PANTHER" id="PTHR15396">
    <property type="entry name" value="RIBONUCLEASE P PROTEIN SUBUNIT P40"/>
    <property type="match status" value="1"/>
</dbReference>
<dbReference type="GO" id="GO:0001682">
    <property type="term" value="P:tRNA 5'-leader removal"/>
    <property type="evidence" value="ECO:0007669"/>
    <property type="project" value="InterPro"/>
</dbReference>
<dbReference type="GO" id="GO:0000172">
    <property type="term" value="C:ribonuclease MRP complex"/>
    <property type="evidence" value="ECO:0007669"/>
    <property type="project" value="TreeGrafter"/>
</dbReference>
<accession>A0AAD9I8S1</accession>
<dbReference type="GO" id="GO:0030681">
    <property type="term" value="C:multimeric ribonuclease P complex"/>
    <property type="evidence" value="ECO:0007669"/>
    <property type="project" value="TreeGrafter"/>
</dbReference>
<dbReference type="GO" id="GO:0004526">
    <property type="term" value="F:ribonuclease P activity"/>
    <property type="evidence" value="ECO:0007669"/>
    <property type="project" value="TreeGrafter"/>
</dbReference>
<dbReference type="InterPro" id="IPR013893">
    <property type="entry name" value="RNase_P_Rpp40"/>
</dbReference>
<dbReference type="GO" id="GO:0000171">
    <property type="term" value="F:ribonuclease MRP activity"/>
    <property type="evidence" value="ECO:0007669"/>
    <property type="project" value="TreeGrafter"/>
</dbReference>
<dbReference type="EMBL" id="JAQQPM010000006">
    <property type="protein sequence ID" value="KAK2072412.1"/>
    <property type="molecule type" value="Genomic_DNA"/>
</dbReference>
<protein>
    <submittedName>
        <fullName evidence="1">Uncharacterized protein</fullName>
    </submittedName>
</protein>
<dbReference type="Pfam" id="PF08584">
    <property type="entry name" value="Ribonuc_P_40"/>
    <property type="match status" value="1"/>
</dbReference>